<sequence length="177" mass="18335">MAASLFLLLAVILAFAGGSGPWIMIATVAAATAAGTRLPDLDTPLHLQHRSALIHSVLPFYVAMLDLRTWPVAAGLGFGIGFHLAADLFPTTMRGFATIKMPLLGSIGVFASYLWIAVHAAANLVGALIVLERIAADRVAACALGVTAVLGAGYLLRAQGGLYALAAIAGLGWLFLR</sequence>
<keyword evidence="3" id="KW-1185">Reference proteome</keyword>
<evidence type="ECO:0000256" key="1">
    <source>
        <dbReference type="SAM" id="Phobius"/>
    </source>
</evidence>
<keyword evidence="1" id="KW-1133">Transmembrane helix</keyword>
<dbReference type="Proteomes" id="UP000536441">
    <property type="component" value="Unassembled WGS sequence"/>
</dbReference>
<dbReference type="AlphaFoldDB" id="A0A7Y6B3H2"/>
<evidence type="ECO:0000313" key="3">
    <source>
        <dbReference type="Proteomes" id="UP000536441"/>
    </source>
</evidence>
<feature type="transmembrane region" description="Helical" evidence="1">
    <location>
        <begin position="110"/>
        <end position="131"/>
    </location>
</feature>
<keyword evidence="1" id="KW-0812">Transmembrane</keyword>
<proteinExistence type="predicted"/>
<feature type="transmembrane region" description="Helical" evidence="1">
    <location>
        <begin position="72"/>
        <end position="90"/>
    </location>
</feature>
<dbReference type="RefSeq" id="WP_175311379.1">
    <property type="nucleotide sequence ID" value="NZ_CBCRYR010000047.1"/>
</dbReference>
<feature type="transmembrane region" description="Helical" evidence="1">
    <location>
        <begin position="161"/>
        <end position="176"/>
    </location>
</feature>
<dbReference type="EMBL" id="JABMCH010000061">
    <property type="protein sequence ID" value="NUU46750.1"/>
    <property type="molecule type" value="Genomic_DNA"/>
</dbReference>
<protein>
    <submittedName>
        <fullName evidence="2">Uncharacterized protein</fullName>
    </submittedName>
</protein>
<evidence type="ECO:0000313" key="2">
    <source>
        <dbReference type="EMBL" id="NUU46750.1"/>
    </source>
</evidence>
<accession>A0A7Y6B3H2</accession>
<reference evidence="2 3" key="1">
    <citation type="submission" date="2020-05" db="EMBL/GenBank/DDBJ databases">
        <title>Genome Sequencing of Type Strains.</title>
        <authorList>
            <person name="Lemaire J.F."/>
            <person name="Inderbitzin P."/>
            <person name="Gregorio O.A."/>
            <person name="Collins S.B."/>
            <person name="Wespe N."/>
            <person name="Knight-Connoni V."/>
        </authorList>
    </citation>
    <scope>NUCLEOTIDE SEQUENCE [LARGE SCALE GENOMIC DNA]</scope>
    <source>
        <strain evidence="2 3">DSM 100049</strain>
    </source>
</reference>
<comment type="caution">
    <text evidence="2">The sequence shown here is derived from an EMBL/GenBank/DDBJ whole genome shotgun (WGS) entry which is preliminary data.</text>
</comment>
<keyword evidence="1" id="KW-0472">Membrane</keyword>
<organism evidence="2 3">
    <name type="scientific">Sphingomonas zeae</name>
    <dbReference type="NCBI Taxonomy" id="1646122"/>
    <lineage>
        <taxon>Bacteria</taxon>
        <taxon>Pseudomonadati</taxon>
        <taxon>Pseudomonadota</taxon>
        <taxon>Alphaproteobacteria</taxon>
        <taxon>Sphingomonadales</taxon>
        <taxon>Sphingomonadaceae</taxon>
        <taxon>Sphingomonas</taxon>
    </lineage>
</organism>
<gene>
    <name evidence="2" type="ORF">HP438_07170</name>
</gene>
<name>A0A7Y6B3H2_9SPHN</name>